<dbReference type="Proteomes" id="UP000823405">
    <property type="component" value="Unassembled WGS sequence"/>
</dbReference>
<evidence type="ECO:0000313" key="2">
    <source>
        <dbReference type="EMBL" id="KAG0281634.1"/>
    </source>
</evidence>
<feature type="compositionally biased region" description="Polar residues" evidence="1">
    <location>
        <begin position="355"/>
        <end position="369"/>
    </location>
</feature>
<name>A0A9P6QLB8_9FUNG</name>
<dbReference type="EMBL" id="JAAAIN010004385">
    <property type="protein sequence ID" value="KAG0281634.1"/>
    <property type="molecule type" value="Genomic_DNA"/>
</dbReference>
<proteinExistence type="predicted"/>
<organism evidence="2 3">
    <name type="scientific">Linnemannia gamsii</name>
    <dbReference type="NCBI Taxonomy" id="64522"/>
    <lineage>
        <taxon>Eukaryota</taxon>
        <taxon>Fungi</taxon>
        <taxon>Fungi incertae sedis</taxon>
        <taxon>Mucoromycota</taxon>
        <taxon>Mortierellomycotina</taxon>
        <taxon>Mortierellomycetes</taxon>
        <taxon>Mortierellales</taxon>
        <taxon>Mortierellaceae</taxon>
        <taxon>Linnemannia</taxon>
    </lineage>
</organism>
<keyword evidence="3" id="KW-1185">Reference proteome</keyword>
<dbReference type="AlphaFoldDB" id="A0A9P6QLB8"/>
<comment type="caution">
    <text evidence="2">The sequence shown here is derived from an EMBL/GenBank/DDBJ whole genome shotgun (WGS) entry which is preliminary data.</text>
</comment>
<protein>
    <submittedName>
        <fullName evidence="2">Uncharacterized protein</fullName>
    </submittedName>
</protein>
<feature type="region of interest" description="Disordered" evidence="1">
    <location>
        <begin position="56"/>
        <end position="75"/>
    </location>
</feature>
<accession>A0A9P6QLB8</accession>
<sequence>MDLSPEDKSDMLDITDNSLIFYRQLATLILNGTLGGASQYERLKKAPPRRRSARLAVATSASTDPIDGSGPLLDEPDTIAIPNSVRAYSYYIEQVPSFQPLQSLPGAVKLQPSVTHLTVDRVHLAMRQKYIGSKFQDHEGNTLKQPKGCIPVEWFMRMNQVERGFSDFPKSSWKPIFFLLTEEDLVHILFQNPETKPILRRILGLETSTDCVNAVLSRKGSLIQSLLYPVGKPFSRKDRPSGYHKKLSLQSDPFGSKLLLRPVIRTNGLVLQLLAHDTTALRDKKQKKISTSNTTEMGLDDLEEKFDDDDYLLDSAFLDQESSRSAPQQPLSKKPRVDPGEGTSSRPPPSSASSTLHSNGYDPSTINFSRGSKMLQNIEIVFADANDCPDYEDAK</sequence>
<evidence type="ECO:0000256" key="1">
    <source>
        <dbReference type="SAM" id="MobiDB-lite"/>
    </source>
</evidence>
<feature type="non-terminal residue" evidence="2">
    <location>
        <position position="1"/>
    </location>
</feature>
<evidence type="ECO:0000313" key="3">
    <source>
        <dbReference type="Proteomes" id="UP000823405"/>
    </source>
</evidence>
<dbReference type="OrthoDB" id="2447348at2759"/>
<reference evidence="2" key="1">
    <citation type="journal article" date="2020" name="Fungal Divers.">
        <title>Resolving the Mortierellaceae phylogeny through synthesis of multi-gene phylogenetics and phylogenomics.</title>
        <authorList>
            <person name="Vandepol N."/>
            <person name="Liber J."/>
            <person name="Desiro A."/>
            <person name="Na H."/>
            <person name="Kennedy M."/>
            <person name="Barry K."/>
            <person name="Grigoriev I.V."/>
            <person name="Miller A.N."/>
            <person name="O'Donnell K."/>
            <person name="Stajich J.E."/>
            <person name="Bonito G."/>
        </authorList>
    </citation>
    <scope>NUCLEOTIDE SEQUENCE</scope>
    <source>
        <strain evidence="2">NVP60</strain>
    </source>
</reference>
<feature type="region of interest" description="Disordered" evidence="1">
    <location>
        <begin position="319"/>
        <end position="369"/>
    </location>
</feature>
<gene>
    <name evidence="2" type="ORF">BGZ97_009232</name>
</gene>